<dbReference type="InterPro" id="IPR015018">
    <property type="entry name" value="DUF1905"/>
</dbReference>
<evidence type="ECO:0000313" key="2">
    <source>
        <dbReference type="Proteomes" id="UP000175968"/>
    </source>
</evidence>
<sequence length="165" mass="19126">MNNSKTYTFSAEIFIIGVNPFVFLPDVVLESIFRDANKNKGKIPVKIKIEGHEFIQTLIKYSGHWRLYLNTPMRKMAKKEVGDTANFEIAFDPEERVIPMHPKLSKALKENPEAQNIFDSLRPSLQLEIVRYISFLKTEESIDKNVLRAVKFLLGKERFIGRDKP</sequence>
<dbReference type="Pfam" id="PF08922">
    <property type="entry name" value="DUF1905"/>
    <property type="match status" value="1"/>
</dbReference>
<reference evidence="1 2" key="1">
    <citation type="submission" date="2016-10" db="EMBL/GenBank/DDBJ databases">
        <title>Flavobacterium gilvum sp. nov., isolated from stream water.</title>
        <authorList>
            <person name="Shin S.-K."/>
            <person name="Cho Y.-J."/>
            <person name="Yi H."/>
        </authorList>
    </citation>
    <scope>NUCLEOTIDE SEQUENCE [LARGE SCALE GENOMIC DNA]</scope>
    <source>
        <strain evidence="1 2">EM1308</strain>
    </source>
</reference>
<name>A0AAC9N439_9FLAO</name>
<dbReference type="Proteomes" id="UP000175968">
    <property type="component" value="Chromosome"/>
</dbReference>
<dbReference type="KEGG" id="fgl:EM308_11195"/>
<evidence type="ECO:0000313" key="1">
    <source>
        <dbReference type="EMBL" id="AOW10030.1"/>
    </source>
</evidence>
<keyword evidence="2" id="KW-1185">Reference proteome</keyword>
<dbReference type="RefSeq" id="WP_035634715.1">
    <property type="nucleotide sequence ID" value="NZ_CP017479.1"/>
</dbReference>
<proteinExistence type="predicted"/>
<dbReference type="InterPro" id="IPR037079">
    <property type="entry name" value="AF2212/PG0164-like_sf"/>
</dbReference>
<accession>A0AAC9N439</accession>
<dbReference type="EMBL" id="CP017479">
    <property type="protein sequence ID" value="AOW10030.1"/>
    <property type="molecule type" value="Genomic_DNA"/>
</dbReference>
<dbReference type="Gene3D" id="2.40.30.100">
    <property type="entry name" value="AF2212/PG0164-like"/>
    <property type="match status" value="1"/>
</dbReference>
<dbReference type="AlphaFoldDB" id="A0AAC9N439"/>
<gene>
    <name evidence="1" type="ORF">EM308_11195</name>
</gene>
<protein>
    <recommendedName>
        <fullName evidence="3">DUF1905 domain-containing protein</fullName>
    </recommendedName>
</protein>
<organism evidence="1 2">
    <name type="scientific">Flavobacterium gilvum</name>
    <dbReference type="NCBI Taxonomy" id="1492737"/>
    <lineage>
        <taxon>Bacteria</taxon>
        <taxon>Pseudomonadati</taxon>
        <taxon>Bacteroidota</taxon>
        <taxon>Flavobacteriia</taxon>
        <taxon>Flavobacteriales</taxon>
        <taxon>Flavobacteriaceae</taxon>
        <taxon>Flavobacterium</taxon>
    </lineage>
</organism>
<dbReference type="SUPFAM" id="SSF141694">
    <property type="entry name" value="AF2212/PG0164-like"/>
    <property type="match status" value="1"/>
</dbReference>
<evidence type="ECO:0008006" key="3">
    <source>
        <dbReference type="Google" id="ProtNLM"/>
    </source>
</evidence>
<dbReference type="Pfam" id="PF13376">
    <property type="entry name" value="OmdA"/>
    <property type="match status" value="1"/>
</dbReference>